<reference evidence="4" key="1">
    <citation type="journal article" date="2021" name="Proc. Natl. Acad. Sci. U.S.A.">
        <title>A Catalog of Tens of Thousands of Viruses from Human Metagenomes Reveals Hidden Associations with Chronic Diseases.</title>
        <authorList>
            <person name="Tisza M.J."/>
            <person name="Buck C.B."/>
        </authorList>
    </citation>
    <scope>NUCLEOTIDE SEQUENCE</scope>
    <source>
        <strain evidence="4">CtYM922</strain>
    </source>
</reference>
<accession>A0A8S5U938</accession>
<evidence type="ECO:0000256" key="2">
    <source>
        <dbReference type="ARBA" id="ARBA00023009"/>
    </source>
</evidence>
<keyword evidence="2" id="KW-1160">Virus entry into host cell</keyword>
<dbReference type="InterPro" id="IPR006944">
    <property type="entry name" value="Phage/GTA_portal"/>
</dbReference>
<dbReference type="Pfam" id="PF04860">
    <property type="entry name" value="Phage_portal"/>
    <property type="match status" value="1"/>
</dbReference>
<organism evidence="4">
    <name type="scientific">Siphoviridae sp. ctYM922</name>
    <dbReference type="NCBI Taxonomy" id="2825547"/>
    <lineage>
        <taxon>Viruses</taxon>
        <taxon>Duplodnaviria</taxon>
        <taxon>Heunggongvirae</taxon>
        <taxon>Uroviricota</taxon>
        <taxon>Caudoviricetes</taxon>
    </lineage>
</organism>
<keyword evidence="2" id="KW-1162">Viral penetration into host cytoplasm</keyword>
<evidence type="ECO:0000256" key="3">
    <source>
        <dbReference type="ARBA" id="ARBA00023219"/>
    </source>
</evidence>
<keyword evidence="3" id="KW-0231">Viral genome packaging</keyword>
<dbReference type="EMBL" id="BK016042">
    <property type="protein sequence ID" value="DAF90991.1"/>
    <property type="molecule type" value="Genomic_DNA"/>
</dbReference>
<proteinExistence type="predicted"/>
<evidence type="ECO:0000313" key="4">
    <source>
        <dbReference type="EMBL" id="DAF90991.1"/>
    </source>
</evidence>
<keyword evidence="1" id="KW-0118">Viral capsid assembly</keyword>
<protein>
    <submittedName>
        <fullName evidence="4">Portal protein</fullName>
    </submittedName>
</protein>
<name>A0A8S5U938_9CAUD</name>
<keyword evidence="1" id="KW-1188">Viral release from host cell</keyword>
<sequence length="404" mass="46326">MNILDKIKSVFNNKNIKNEDEEIGDPLLTALLRDEPITREKALMIPAISSNVDYIGNMIASIPIKLYRKKNDKVEEVKDDIRVFLLNNDTGDTLDAFQMKKAMIEDYLLGKGGYCYIKKDLNKIEGLFYVEDRKVSIYKNTDPINKDIVFRIGSKSYFNHELIKLLRNTKNGGYGIGITEELEKVIETSFSTLVYQLGLVKSGGNKKGFLKSLKKLGDAEMNALKKAWRDLYTNNKENIVILNNGLEFQESSNSSVEMQLNESKKTFQEEIDRIFHIHQNDTNLTFKEAIFTILKAFATQLNSVMLLEKEKKEYYFDFDTKEILKSNTLDRYKAQNEAIKGGWKTINEVRLEENLNTIEGMDVLNIGLGSSLYDVKTNSYYTPNTNQISKLEENNNKIEQNGGD</sequence>
<keyword evidence="2" id="KW-1171">Viral genome ejection through host cell envelope</keyword>
<evidence type="ECO:0000256" key="1">
    <source>
        <dbReference type="ARBA" id="ARBA00022950"/>
    </source>
</evidence>